<feature type="signal peptide" evidence="2">
    <location>
        <begin position="1"/>
        <end position="21"/>
    </location>
</feature>
<feature type="chain" id="PRO_5012612719" description="Bacterial Ig-like domain-containing protein" evidence="2">
    <location>
        <begin position="22"/>
        <end position="164"/>
    </location>
</feature>
<dbReference type="AlphaFoldDB" id="A0A1M5XDW2"/>
<dbReference type="STRING" id="1216006.VA7868_01115"/>
<gene>
    <name evidence="3" type="ORF">VA7868_01115</name>
</gene>
<dbReference type="PROSITE" id="PS51257">
    <property type="entry name" value="PROKAR_LIPOPROTEIN"/>
    <property type="match status" value="1"/>
</dbReference>
<dbReference type="Proteomes" id="UP000184608">
    <property type="component" value="Unassembled WGS sequence"/>
</dbReference>
<reference evidence="3 4" key="1">
    <citation type="submission" date="2016-11" db="EMBL/GenBank/DDBJ databases">
        <authorList>
            <person name="Jaros S."/>
            <person name="Januszkiewicz K."/>
            <person name="Wedrychowicz H."/>
        </authorList>
    </citation>
    <scope>NUCLEOTIDE SEQUENCE [LARGE SCALE GENOMIC DNA]</scope>
    <source>
        <strain evidence="3 4">CECT 7868</strain>
    </source>
</reference>
<feature type="region of interest" description="Disordered" evidence="1">
    <location>
        <begin position="29"/>
        <end position="49"/>
    </location>
</feature>
<dbReference type="RefSeq" id="WP_084193257.1">
    <property type="nucleotide sequence ID" value="NZ_FQXZ01000011.1"/>
</dbReference>
<evidence type="ECO:0000256" key="1">
    <source>
        <dbReference type="SAM" id="MobiDB-lite"/>
    </source>
</evidence>
<evidence type="ECO:0000313" key="3">
    <source>
        <dbReference type="EMBL" id="SHH98010.1"/>
    </source>
</evidence>
<name>A0A1M5XDW2_9VIBR</name>
<proteinExistence type="predicted"/>
<dbReference type="OrthoDB" id="6215769at2"/>
<evidence type="ECO:0000313" key="4">
    <source>
        <dbReference type="Proteomes" id="UP000184608"/>
    </source>
</evidence>
<evidence type="ECO:0008006" key="5">
    <source>
        <dbReference type="Google" id="ProtNLM"/>
    </source>
</evidence>
<keyword evidence="2" id="KW-0732">Signal</keyword>
<dbReference type="EMBL" id="FQXZ01000011">
    <property type="protein sequence ID" value="SHH98010.1"/>
    <property type="molecule type" value="Genomic_DNA"/>
</dbReference>
<evidence type="ECO:0000256" key="2">
    <source>
        <dbReference type="SAM" id="SignalP"/>
    </source>
</evidence>
<keyword evidence="4" id="KW-1185">Reference proteome</keyword>
<protein>
    <recommendedName>
        <fullName evidence="5">Bacterial Ig-like domain-containing protein</fullName>
    </recommendedName>
</protein>
<sequence>MMIQRTSFLSFLCLLSGLMLSGCGGGGGSSGGGSSSAGSTPQSAAAAAQEVEDLNVPDDFDYESTRTITLQIEMVSLAGSRSYASVYTRFTTGTDGRFRPDPGSRLANTALTDGTATVTLTVPAATTELLAEVWTIGSTNPVQRVIEIQPVSGPGADDQYFLTD</sequence>
<accession>A0A1M5XDW2</accession>
<organism evidence="3 4">
    <name type="scientific">Vibrio aerogenes CECT 7868</name>
    <dbReference type="NCBI Taxonomy" id="1216006"/>
    <lineage>
        <taxon>Bacteria</taxon>
        <taxon>Pseudomonadati</taxon>
        <taxon>Pseudomonadota</taxon>
        <taxon>Gammaproteobacteria</taxon>
        <taxon>Vibrionales</taxon>
        <taxon>Vibrionaceae</taxon>
        <taxon>Vibrio</taxon>
    </lineage>
</organism>